<evidence type="ECO:0000313" key="3">
    <source>
        <dbReference type="Proteomes" id="UP001500416"/>
    </source>
</evidence>
<dbReference type="InterPro" id="IPR029039">
    <property type="entry name" value="Flavoprotein-like_sf"/>
</dbReference>
<dbReference type="PANTHER" id="PTHR38030">
    <property type="entry name" value="PROTOPORPHYRINOGEN IX DEHYDROGENASE [MENAQUINONE]"/>
    <property type="match status" value="1"/>
</dbReference>
<organism evidence="2 3">
    <name type="scientific">Saccharothrix mutabilis subsp. mutabilis</name>
    <dbReference type="NCBI Taxonomy" id="66855"/>
    <lineage>
        <taxon>Bacteria</taxon>
        <taxon>Bacillati</taxon>
        <taxon>Actinomycetota</taxon>
        <taxon>Actinomycetes</taxon>
        <taxon>Pseudonocardiales</taxon>
        <taxon>Pseudonocardiaceae</taxon>
        <taxon>Saccharothrix</taxon>
    </lineage>
</organism>
<name>A0ABN0UUW5_9PSEU</name>
<evidence type="ECO:0000313" key="2">
    <source>
        <dbReference type="EMBL" id="GAA0262257.1"/>
    </source>
</evidence>
<gene>
    <name evidence="2" type="ORF">GCM10010492_74150</name>
</gene>
<evidence type="ECO:0000259" key="1">
    <source>
        <dbReference type="Pfam" id="PF12724"/>
    </source>
</evidence>
<dbReference type="InterPro" id="IPR052200">
    <property type="entry name" value="Protoporphyrinogen_IX_DH"/>
</dbReference>
<protein>
    <submittedName>
        <fullName evidence="2">Flavodoxin domain-containing protein</fullName>
    </submittedName>
</protein>
<dbReference type="PANTHER" id="PTHR38030:SF2">
    <property type="entry name" value="PROTOPORPHYRINOGEN IX DEHYDROGENASE [QUINONE]"/>
    <property type="match status" value="1"/>
</dbReference>
<proteinExistence type="predicted"/>
<reference evidence="2 3" key="1">
    <citation type="journal article" date="2019" name="Int. J. Syst. Evol. Microbiol.">
        <title>The Global Catalogue of Microorganisms (GCM) 10K type strain sequencing project: providing services to taxonomists for standard genome sequencing and annotation.</title>
        <authorList>
            <consortium name="The Broad Institute Genomics Platform"/>
            <consortium name="The Broad Institute Genome Sequencing Center for Infectious Disease"/>
            <person name="Wu L."/>
            <person name="Ma J."/>
        </authorList>
    </citation>
    <scope>NUCLEOTIDE SEQUENCE [LARGE SCALE GENOMIC DNA]</scope>
    <source>
        <strain evidence="2 3">JCM 3380</strain>
    </source>
</reference>
<dbReference type="Proteomes" id="UP001500416">
    <property type="component" value="Unassembled WGS sequence"/>
</dbReference>
<sequence>MTRVLVAYATAEGSTRGVARRVGTVLARHGHDVVVREVADVTGLDGFDAVVLGSAVHDEAWLDEATAFVATHRAELARVPVWAFSVGMPDALPGVFARAVRAEGAVLLDDLRAHVTPLSHRLFSGVTRPRQYPWPRRLLFRLAGGRFGDHRDWPAIDRWAREIHRALSKAPRSTA</sequence>
<dbReference type="SUPFAM" id="SSF52218">
    <property type="entry name" value="Flavoproteins"/>
    <property type="match status" value="1"/>
</dbReference>
<keyword evidence="3" id="KW-1185">Reference proteome</keyword>
<dbReference type="Gene3D" id="3.40.50.360">
    <property type="match status" value="1"/>
</dbReference>
<dbReference type="Pfam" id="PF12724">
    <property type="entry name" value="Flavodoxin_5"/>
    <property type="match status" value="1"/>
</dbReference>
<feature type="domain" description="Flavodoxin" evidence="1">
    <location>
        <begin position="5"/>
        <end position="141"/>
    </location>
</feature>
<dbReference type="EMBL" id="BAAABU010000033">
    <property type="protein sequence ID" value="GAA0262257.1"/>
    <property type="molecule type" value="Genomic_DNA"/>
</dbReference>
<accession>A0ABN0UUW5</accession>
<comment type="caution">
    <text evidence="2">The sequence shown here is derived from an EMBL/GenBank/DDBJ whole genome shotgun (WGS) entry which is preliminary data.</text>
</comment>
<dbReference type="InterPro" id="IPR026816">
    <property type="entry name" value="Flavodoxin_dom"/>
</dbReference>
<dbReference type="RefSeq" id="WP_343939947.1">
    <property type="nucleotide sequence ID" value="NZ_BAAABU010000033.1"/>
</dbReference>